<reference evidence="1 2" key="1">
    <citation type="journal article" date="2024" name="Commun. Biol.">
        <title>Comparative genomic analysis of thermophilic fungi reveals convergent evolutionary adaptations and gene losses.</title>
        <authorList>
            <person name="Steindorff A.S."/>
            <person name="Aguilar-Pontes M.V."/>
            <person name="Robinson A.J."/>
            <person name="Andreopoulos B."/>
            <person name="LaButti K."/>
            <person name="Kuo A."/>
            <person name="Mondo S."/>
            <person name="Riley R."/>
            <person name="Otillar R."/>
            <person name="Haridas S."/>
            <person name="Lipzen A."/>
            <person name="Grimwood J."/>
            <person name="Schmutz J."/>
            <person name="Clum A."/>
            <person name="Reid I.D."/>
            <person name="Moisan M.C."/>
            <person name="Butler G."/>
            <person name="Nguyen T.T.M."/>
            <person name="Dewar K."/>
            <person name="Conant G."/>
            <person name="Drula E."/>
            <person name="Henrissat B."/>
            <person name="Hansel C."/>
            <person name="Singer S."/>
            <person name="Hutchinson M.I."/>
            <person name="de Vries R.P."/>
            <person name="Natvig D.O."/>
            <person name="Powell A.J."/>
            <person name="Tsang A."/>
            <person name="Grigoriev I.V."/>
        </authorList>
    </citation>
    <scope>NUCLEOTIDE SEQUENCE [LARGE SCALE GENOMIC DNA]</scope>
    <source>
        <strain evidence="1 2">CBS 494.80</strain>
    </source>
</reference>
<dbReference type="Gene3D" id="3.30.530.20">
    <property type="match status" value="1"/>
</dbReference>
<dbReference type="SUPFAM" id="SSF55961">
    <property type="entry name" value="Bet v1-like"/>
    <property type="match status" value="1"/>
</dbReference>
<sequence>MAPSTNNIAFTAPINPPGASPILTRSQIWAMHRLKIESAEIFVPGAISSTSVLSTSTSPETGNTITIREVTFIEGNRKVKETVTEFEDCRVEFEQEDGSRISNIVSDGEGGLYLTFVFEWKHPGVEGAELAKWREKEQAMSRKAVEGTIEAMRRLVREGKY</sequence>
<organism evidence="1 2">
    <name type="scientific">Oculimacula yallundae</name>
    <dbReference type="NCBI Taxonomy" id="86028"/>
    <lineage>
        <taxon>Eukaryota</taxon>
        <taxon>Fungi</taxon>
        <taxon>Dikarya</taxon>
        <taxon>Ascomycota</taxon>
        <taxon>Pezizomycotina</taxon>
        <taxon>Leotiomycetes</taxon>
        <taxon>Helotiales</taxon>
        <taxon>Ploettnerulaceae</taxon>
        <taxon>Oculimacula</taxon>
    </lineage>
</organism>
<gene>
    <name evidence="1" type="ORF">VTL71DRAFT_8317</name>
</gene>
<evidence type="ECO:0000313" key="1">
    <source>
        <dbReference type="EMBL" id="KAL2074539.1"/>
    </source>
</evidence>
<dbReference type="EMBL" id="JAZHXI010000002">
    <property type="protein sequence ID" value="KAL2074539.1"/>
    <property type="molecule type" value="Genomic_DNA"/>
</dbReference>
<name>A0ABR4CZN3_9HELO</name>
<dbReference type="Pfam" id="PF08982">
    <property type="entry name" value="AtaL"/>
    <property type="match status" value="1"/>
</dbReference>
<dbReference type="InterPro" id="IPR015075">
    <property type="entry name" value="AtaL"/>
</dbReference>
<evidence type="ECO:0000313" key="2">
    <source>
        <dbReference type="Proteomes" id="UP001595075"/>
    </source>
</evidence>
<proteinExistence type="predicted"/>
<comment type="caution">
    <text evidence="1">The sequence shown here is derived from an EMBL/GenBank/DDBJ whole genome shotgun (WGS) entry which is preliminary data.</text>
</comment>
<keyword evidence="2" id="KW-1185">Reference proteome</keyword>
<dbReference type="InterPro" id="IPR023393">
    <property type="entry name" value="START-like_dom_sf"/>
</dbReference>
<protein>
    <submittedName>
        <fullName evidence="1">Uncharacterized protein</fullName>
    </submittedName>
</protein>
<accession>A0ABR4CZN3</accession>
<dbReference type="Proteomes" id="UP001595075">
    <property type="component" value="Unassembled WGS sequence"/>
</dbReference>